<sequence>MVLYSFGPASNPTSVYHTTTHHFPGWLLYARDNPAKASSIEIYNAAEYQRMRLHYNCSGLILHEICHIIHQHVLPGGLGNAMIIELHEISEQCGKYAKVLRRDWALKDVDTDMAYCILNHKEFFAEISVAFLADFYQDVGAGTTIMAKCSPPFVSPAIIERIRQQSSVSMRSCVSGTRLSIMVVPHCAKFFPFTRSQLRRYDPRVFKSFVKLWQFIEDWEDFDGRRCYDC</sequence>
<reference evidence="1 2" key="1">
    <citation type="submission" date="2024-10" db="EMBL/GenBank/DDBJ databases">
        <title>Updated reference genomes for cyclostephanoid diatoms.</title>
        <authorList>
            <person name="Roberts W.R."/>
            <person name="Alverson A.J."/>
        </authorList>
    </citation>
    <scope>NUCLEOTIDE SEQUENCE [LARGE SCALE GENOMIC DNA]</scope>
    <source>
        <strain evidence="1 2">AJA276-08</strain>
    </source>
</reference>
<evidence type="ECO:0008006" key="3">
    <source>
        <dbReference type="Google" id="ProtNLM"/>
    </source>
</evidence>
<dbReference type="SUPFAM" id="SSF55486">
    <property type="entry name" value="Metalloproteases ('zincins'), catalytic domain"/>
    <property type="match status" value="1"/>
</dbReference>
<gene>
    <name evidence="1" type="ORF">ACHAW5_002000</name>
</gene>
<keyword evidence="2" id="KW-1185">Reference proteome</keyword>
<proteinExistence type="predicted"/>
<dbReference type="AlphaFoldDB" id="A0ABD3QLZ4"/>
<comment type="caution">
    <text evidence="1">The sequence shown here is derived from an EMBL/GenBank/DDBJ whole genome shotgun (WGS) entry which is preliminary data.</text>
</comment>
<evidence type="ECO:0000313" key="1">
    <source>
        <dbReference type="EMBL" id="KAL3800541.1"/>
    </source>
</evidence>
<protein>
    <recommendedName>
        <fullName evidence="3">SprT-like domain-containing protein</fullName>
    </recommendedName>
</protein>
<organism evidence="1 2">
    <name type="scientific">Stephanodiscus triporus</name>
    <dbReference type="NCBI Taxonomy" id="2934178"/>
    <lineage>
        <taxon>Eukaryota</taxon>
        <taxon>Sar</taxon>
        <taxon>Stramenopiles</taxon>
        <taxon>Ochrophyta</taxon>
        <taxon>Bacillariophyta</taxon>
        <taxon>Coscinodiscophyceae</taxon>
        <taxon>Thalassiosirophycidae</taxon>
        <taxon>Stephanodiscales</taxon>
        <taxon>Stephanodiscaceae</taxon>
        <taxon>Stephanodiscus</taxon>
    </lineage>
</organism>
<name>A0ABD3QLZ4_9STRA</name>
<accession>A0ABD3QLZ4</accession>
<dbReference type="EMBL" id="JALLAZ020000213">
    <property type="protein sequence ID" value="KAL3800541.1"/>
    <property type="molecule type" value="Genomic_DNA"/>
</dbReference>
<evidence type="ECO:0000313" key="2">
    <source>
        <dbReference type="Proteomes" id="UP001530315"/>
    </source>
</evidence>
<dbReference type="Proteomes" id="UP001530315">
    <property type="component" value="Unassembled WGS sequence"/>
</dbReference>